<proteinExistence type="predicted"/>
<reference evidence="2 3" key="1">
    <citation type="submission" date="2018-02" db="EMBL/GenBank/DDBJ databases">
        <title>Comparative genomes isolates from brazilian mangrove.</title>
        <authorList>
            <person name="Araujo J.E."/>
            <person name="Taketani R.G."/>
            <person name="Silva M.C.P."/>
            <person name="Loureco M.V."/>
            <person name="Andreote F.D."/>
        </authorList>
    </citation>
    <scope>NUCLEOTIDE SEQUENCE [LARGE SCALE GENOMIC DNA]</scope>
    <source>
        <strain evidence="2 3">NAP PRIS-MGV</strain>
    </source>
</reference>
<evidence type="ECO:0000313" key="2">
    <source>
        <dbReference type="EMBL" id="PQO36625.1"/>
    </source>
</evidence>
<feature type="transmembrane region" description="Helical" evidence="1">
    <location>
        <begin position="111"/>
        <end position="130"/>
    </location>
</feature>
<gene>
    <name evidence="2" type="ORF">C5Y98_11560</name>
</gene>
<keyword evidence="1" id="KW-0812">Transmembrane</keyword>
<feature type="transmembrane region" description="Helical" evidence="1">
    <location>
        <begin position="55"/>
        <end position="76"/>
    </location>
</feature>
<sequence>MNENPYQSPQEEAPNQQVVTNTGYPQTILVAQLCGVLTAALQFTESVANGETAPFYSWFLMVLAVASFTATAVLAIADSLTWFVALGYFLFIAWMSLIVFGAILVDQDRTITLHTAPLTLILAMMIALLTRRPSAQEYYYHSL</sequence>
<keyword evidence="1" id="KW-1133">Transmembrane helix</keyword>
<organism evidence="2 3">
    <name type="scientific">Blastopirellula marina</name>
    <dbReference type="NCBI Taxonomy" id="124"/>
    <lineage>
        <taxon>Bacteria</taxon>
        <taxon>Pseudomonadati</taxon>
        <taxon>Planctomycetota</taxon>
        <taxon>Planctomycetia</taxon>
        <taxon>Pirellulales</taxon>
        <taxon>Pirellulaceae</taxon>
        <taxon>Blastopirellula</taxon>
    </lineage>
</organism>
<dbReference type="Proteomes" id="UP000239388">
    <property type="component" value="Unassembled WGS sequence"/>
</dbReference>
<protein>
    <submittedName>
        <fullName evidence="2">Uncharacterized protein</fullName>
    </submittedName>
</protein>
<dbReference type="RefSeq" id="WP_105354338.1">
    <property type="nucleotide sequence ID" value="NZ_PUIB01000012.1"/>
</dbReference>
<name>A0A2S8FWS6_9BACT</name>
<keyword evidence="1" id="KW-0472">Membrane</keyword>
<evidence type="ECO:0000313" key="3">
    <source>
        <dbReference type="Proteomes" id="UP000239388"/>
    </source>
</evidence>
<feature type="transmembrane region" description="Helical" evidence="1">
    <location>
        <begin position="83"/>
        <end position="105"/>
    </location>
</feature>
<comment type="caution">
    <text evidence="2">The sequence shown here is derived from an EMBL/GenBank/DDBJ whole genome shotgun (WGS) entry which is preliminary data.</text>
</comment>
<dbReference type="AlphaFoldDB" id="A0A2S8FWS6"/>
<evidence type="ECO:0000256" key="1">
    <source>
        <dbReference type="SAM" id="Phobius"/>
    </source>
</evidence>
<dbReference type="EMBL" id="PUIB01000012">
    <property type="protein sequence ID" value="PQO36625.1"/>
    <property type="molecule type" value="Genomic_DNA"/>
</dbReference>
<accession>A0A2S8FWS6</accession>